<keyword evidence="3 5" id="KW-0067">ATP-binding</keyword>
<dbReference type="Gene3D" id="3.40.50.300">
    <property type="entry name" value="P-loop containing nucleotide triphosphate hydrolases"/>
    <property type="match status" value="1"/>
</dbReference>
<evidence type="ECO:0000256" key="3">
    <source>
        <dbReference type="ARBA" id="ARBA00022840"/>
    </source>
</evidence>
<dbReference type="PROSITE" id="PS00211">
    <property type="entry name" value="ABC_TRANSPORTER_1"/>
    <property type="match status" value="1"/>
</dbReference>
<protein>
    <submittedName>
        <fullName evidence="5">ABC transporter ATP-binding protein</fullName>
    </submittedName>
</protein>
<evidence type="ECO:0000313" key="6">
    <source>
        <dbReference type="Proteomes" id="UP000501253"/>
    </source>
</evidence>
<dbReference type="PANTHER" id="PTHR42781:SF4">
    <property type="entry name" value="SPERMIDINE_PUTRESCINE IMPORT ATP-BINDING PROTEIN POTA"/>
    <property type="match status" value="1"/>
</dbReference>
<dbReference type="AlphaFoldDB" id="A0A6H1WQL3"/>
<name>A0A6H1WQL3_9BACT</name>
<proteinExistence type="predicted"/>
<evidence type="ECO:0000313" key="5">
    <source>
        <dbReference type="EMBL" id="QJA05444.1"/>
    </source>
</evidence>
<dbReference type="GO" id="GO:0005524">
    <property type="term" value="F:ATP binding"/>
    <property type="evidence" value="ECO:0007669"/>
    <property type="project" value="UniProtKB-KW"/>
</dbReference>
<dbReference type="SUPFAM" id="SSF52540">
    <property type="entry name" value="P-loop containing nucleoside triphosphate hydrolases"/>
    <property type="match status" value="1"/>
</dbReference>
<dbReference type="PANTHER" id="PTHR42781">
    <property type="entry name" value="SPERMIDINE/PUTRESCINE IMPORT ATP-BINDING PROTEIN POTA"/>
    <property type="match status" value="1"/>
</dbReference>
<dbReference type="InterPro" id="IPR017871">
    <property type="entry name" value="ABC_transporter-like_CS"/>
</dbReference>
<dbReference type="InterPro" id="IPR027417">
    <property type="entry name" value="P-loop_NTPase"/>
</dbReference>
<reference evidence="5 6" key="1">
    <citation type="submission" date="2019-08" db="EMBL/GenBank/DDBJ databases">
        <title>Complete genome sequence of Thermosulfurimonas marina SU872T, an anaerobic thermophilic chemolithoautotrophic bacterium isolated from a shallow marine hydrothermal vent.</title>
        <authorList>
            <person name="Allioux M."/>
            <person name="Jebbar M."/>
            <person name="Slobodkina G."/>
            <person name="Slobodkin A."/>
            <person name="Moalic Y."/>
            <person name="Frolova A."/>
            <person name="Shao Z."/>
            <person name="Alain K."/>
        </authorList>
    </citation>
    <scope>NUCLEOTIDE SEQUENCE [LARGE SCALE GENOMIC DNA]</scope>
    <source>
        <strain evidence="5 6">SU872</strain>
    </source>
</reference>
<dbReference type="GO" id="GO:0016887">
    <property type="term" value="F:ATP hydrolysis activity"/>
    <property type="evidence" value="ECO:0007669"/>
    <property type="project" value="InterPro"/>
</dbReference>
<keyword evidence="6" id="KW-1185">Reference proteome</keyword>
<dbReference type="InterPro" id="IPR008995">
    <property type="entry name" value="Mo/tungstate-bd_C_term_dom"/>
</dbReference>
<keyword evidence="1" id="KW-0813">Transport</keyword>
<evidence type="ECO:0000256" key="2">
    <source>
        <dbReference type="ARBA" id="ARBA00022741"/>
    </source>
</evidence>
<dbReference type="InterPro" id="IPR050093">
    <property type="entry name" value="ABC_SmlMolc_Importer"/>
</dbReference>
<accession>A0A6H1WQL3</accession>
<keyword evidence="2" id="KW-0547">Nucleotide-binding</keyword>
<dbReference type="InterPro" id="IPR003593">
    <property type="entry name" value="AAA+_ATPase"/>
</dbReference>
<dbReference type="EMBL" id="CP042909">
    <property type="protein sequence ID" value="QJA05444.1"/>
    <property type="molecule type" value="Genomic_DNA"/>
</dbReference>
<dbReference type="RefSeq" id="WP_168718809.1">
    <property type="nucleotide sequence ID" value="NZ_CP042909.1"/>
</dbReference>
<feature type="domain" description="ABC transporter" evidence="4">
    <location>
        <begin position="2"/>
        <end position="228"/>
    </location>
</feature>
<organism evidence="5 6">
    <name type="scientific">Thermosulfurimonas marina</name>
    <dbReference type="NCBI Taxonomy" id="2047767"/>
    <lineage>
        <taxon>Bacteria</taxon>
        <taxon>Pseudomonadati</taxon>
        <taxon>Thermodesulfobacteriota</taxon>
        <taxon>Thermodesulfobacteria</taxon>
        <taxon>Thermodesulfobacteriales</taxon>
        <taxon>Thermodesulfobacteriaceae</taxon>
        <taxon>Thermosulfurimonas</taxon>
    </lineage>
</organism>
<dbReference type="KEGG" id="tmai:FVE67_00960"/>
<dbReference type="Pfam" id="PF00005">
    <property type="entry name" value="ABC_tran"/>
    <property type="match status" value="1"/>
</dbReference>
<evidence type="ECO:0000256" key="1">
    <source>
        <dbReference type="ARBA" id="ARBA00022448"/>
    </source>
</evidence>
<evidence type="ECO:0000259" key="4">
    <source>
        <dbReference type="PROSITE" id="PS50893"/>
    </source>
</evidence>
<sequence>MLEVRDLSARAGSFFLERVSFALDRGQTLAIVGPTGAGKTLLLETLLGLRPRLAGTIRVEERRVEGLPVEQRRLAYLPQDLALFPHLSVEENIFYGPRVSQRRPPPEMEEILEVLGLRDLLHRKVDGLSGGERQRVALARALAAGARVLLLDEPLSALHEALRRELWLLLREMQQRYGLTYLLVTHDLEEAFFLGHRVGVLMGGRLLREGPAEEIWRDPRHPEVARFLGVRNLFCGVLQRKDQRLFVEVPGLGSLTIWGRKGPHEGEIMIGIRPEEIIFLREERLKKEQENLFRVRVKDLFSVRESWWVVLEAERGARLEARLPDFALHKLGLFPGCKALIILPAEKLLLLRPL</sequence>
<dbReference type="SMART" id="SM00382">
    <property type="entry name" value="AAA"/>
    <property type="match status" value="1"/>
</dbReference>
<dbReference type="InterPro" id="IPR003439">
    <property type="entry name" value="ABC_transporter-like_ATP-bd"/>
</dbReference>
<dbReference type="PROSITE" id="PS50893">
    <property type="entry name" value="ABC_TRANSPORTER_2"/>
    <property type="match status" value="1"/>
</dbReference>
<dbReference type="SUPFAM" id="SSF50331">
    <property type="entry name" value="MOP-like"/>
    <property type="match status" value="1"/>
</dbReference>
<dbReference type="Proteomes" id="UP000501253">
    <property type="component" value="Chromosome"/>
</dbReference>
<gene>
    <name evidence="5" type="ORF">FVE67_00960</name>
</gene>